<dbReference type="WBParaSite" id="nRc.2.0.1.t30019-RA">
    <property type="protein sequence ID" value="nRc.2.0.1.t30019-RA"/>
    <property type="gene ID" value="nRc.2.0.1.g30019"/>
</dbReference>
<reference evidence="2" key="1">
    <citation type="submission" date="2022-11" db="UniProtKB">
        <authorList>
            <consortium name="WormBaseParasite"/>
        </authorList>
    </citation>
    <scope>IDENTIFICATION</scope>
</reference>
<accession>A0A915JVF8</accession>
<protein>
    <submittedName>
        <fullName evidence="2">Uncharacterized protein</fullName>
    </submittedName>
</protein>
<sequence length="53" mass="5881">MVGRFGLYYQKYTIRSDLFCAVALGVVTGGNWAYGRGRQLAEYSTLEEALTLA</sequence>
<dbReference type="Proteomes" id="UP000887565">
    <property type="component" value="Unplaced"/>
</dbReference>
<organism evidence="1 2">
    <name type="scientific">Romanomermis culicivorax</name>
    <name type="common">Nematode worm</name>
    <dbReference type="NCBI Taxonomy" id="13658"/>
    <lineage>
        <taxon>Eukaryota</taxon>
        <taxon>Metazoa</taxon>
        <taxon>Ecdysozoa</taxon>
        <taxon>Nematoda</taxon>
        <taxon>Enoplea</taxon>
        <taxon>Dorylaimia</taxon>
        <taxon>Mermithida</taxon>
        <taxon>Mermithoidea</taxon>
        <taxon>Mermithidae</taxon>
        <taxon>Romanomermis</taxon>
    </lineage>
</organism>
<name>A0A915JVF8_ROMCU</name>
<proteinExistence type="predicted"/>
<dbReference type="AlphaFoldDB" id="A0A915JVF8"/>
<evidence type="ECO:0000313" key="2">
    <source>
        <dbReference type="WBParaSite" id="nRc.2.0.1.t30019-RA"/>
    </source>
</evidence>
<keyword evidence="1" id="KW-1185">Reference proteome</keyword>
<evidence type="ECO:0000313" key="1">
    <source>
        <dbReference type="Proteomes" id="UP000887565"/>
    </source>
</evidence>